<feature type="signal peptide" evidence="3">
    <location>
        <begin position="1"/>
        <end position="36"/>
    </location>
</feature>
<evidence type="ECO:0000256" key="3">
    <source>
        <dbReference type="SAM" id="SignalP"/>
    </source>
</evidence>
<feature type="transmembrane region" description="Helical" evidence="2">
    <location>
        <begin position="1660"/>
        <end position="1680"/>
    </location>
</feature>
<feature type="transmembrane region" description="Helical" evidence="2">
    <location>
        <begin position="1492"/>
        <end position="1511"/>
    </location>
</feature>
<evidence type="ECO:0000313" key="4">
    <source>
        <dbReference type="EMBL" id="CUG91398.1"/>
    </source>
</evidence>
<sequence length="1821" mass="196261">MSATRCNNRMKALVASSRILYAALCLLLLTPESTHATDSCPASFDAIPLTSGNSYHYVNCAYFSYVTLVLTSSAEPAEFGGVRFNTVVRNVSIIIDGGELLPTISLDTLTSSSTSGPRLLENITITYRNIRFPAGIAFSTFLQLFAGSSYTTSKNVRVSMFGCTLPTNIAAKAIDIRHANISGLVIELRDSIVPWELSNSLVSVFAESQVFTGLVLTVVNLTTNSIATAPVSSEYLGWMFAVQTNSLLTNASLSVTGLDVGAIGGNGGLLFVFGGNTIDTTVSLKNVVLPKNTSRRSFIIQAAGSMTRMKFVVDGLADAPLGYVAPSSPSATRGSYENATTFVWANTVTDSTFQYHHVTLLRPSYRRASWFAIRAYSTFTGNTFSFLGVTLSDAILDAMPAGNMGEHAGDCGGAFICIYNKNPINVALTWSDVVLRDVTASVVLLQWFGLENNGVNFTDSSTTLANWVVGGGLMPCTFHAGWVQLYSGAIGGNPTLAPILGNLMKISLSNIAFLTSSSSPMSTTWFVAPVVHAGWRKDSTQQLFQPLYSLTHVISGIHVHCRNVTGNLIVNSSFIAFYADTSVSSVRVVFQGCTLEIESTPCYQCFTLTGRATHVSIGLNVLQSVAVVVDDSSLSGITTYQGKGYTLSLICLSGPLRVEVPTVGWNDVNTSLTHSRLVVDGSASSAVNWWFVNTVVGAYFTVDDVQLTQWARSGVFGYLDSSPRCNVFQMQAKISWGAVSMTATSAVFSVYGGQPDFRLGFAVSDSAAGQMLVLGAMENSPVTVTNSYLYCVIENGTLTPASIDPYIPTIAGNQVSISIALLDPRTVSTNSTILVKNTRIDSVVNVQTLKTVTQGILASCTAVIVAGNSTNCSFIVDTCTITNNSTLIAPTVIPRPRLVAAVFFQPLAKLLASSLPIYVQNLIPNLDSFKSNRHENCTILVTGTTMIDASPPASIVLAVFILPADNSYNYRITLQQCTMVPVMRGAMALYDYPIYVGGGCFSGCILRGAVVVVDGVTGLVPAVWALTGGQMILSEGSTLRIRNCVLACEYHLPTTASSSLATSSTASQQPTPSFPHATNCSVMRFVSRGIQVSQPGSLEIRDTSSIEVSSNQFGDSGYASAVLGSDNFGLIHTDVIQFTSPTATWRLGCNVIGVAKDPLPGRLSRWNYFEGVDAAHVVFPPDGDLPRAYSGVVCRPPSGGETKTATLFEPMTPPTRPVVQAMVAATTAQTWALVGTAMVSSAVSGAAGGVMSRTQGAFMVVALRDRCTAYLRKSLDDGDGSSGPTTPDDTVEFGTNAMDNPLGIDMSAVIDGVAATTVGTLIGNTTLVAVCVLIGLIVTKIVKPALHRRLSTMEVIKTPSEPPVTTQRFEMDKGKDKRGRGQQQQAHHHRRSPSTFSKVRSWLQTHATCLEMQRIVIQGLLAVIHVLPSNPFPGSMYTSYTLLLQPSVTAALLLVAFSNGGGGQAGSAFGLVLGIVWLIPALWYAYMLLFGLVLGIVWLIPALWYAYMLLLRIRPLPLYTRPMVVQRRRGVPRWRRVLEALFHPNEVWMAPKGTSSQRSTPSLAKNGTRKFSRAEFRREFAHTIFDCYLCVFDVYRGDCHYFFVMELMCAIFLGVVGAAALGAPSEDACAAAVWGSWCVIGGSCVLLVSVCILRPFTVWFDLIVLVSGTMLCIASEVAALQEDDELGGVLLIVTSWSQVLFLLLNLSAEWAEGDGSHRRRLVELHDDEISRLSSFPPSLNSNPDTSIINNRRSGRTQDHHRSVPALTQQLHEPHALFMSPAKVEDLRRNRRPIAFLEMVVREICDQNARRRQQVFYDENDL</sequence>
<feature type="transmembrane region" description="Helical" evidence="2">
    <location>
        <begin position="1321"/>
        <end position="1342"/>
    </location>
</feature>
<keyword evidence="2" id="KW-0472">Membrane</keyword>
<feature type="transmembrane region" description="Helical" evidence="2">
    <location>
        <begin position="1686"/>
        <end position="1711"/>
    </location>
</feature>
<feature type="transmembrane region" description="Helical" evidence="2">
    <location>
        <begin position="1601"/>
        <end position="1622"/>
    </location>
</feature>
<feature type="transmembrane region" description="Helical" evidence="2">
    <location>
        <begin position="1415"/>
        <end position="1431"/>
    </location>
</feature>
<feature type="compositionally biased region" description="Basic residues" evidence="1">
    <location>
        <begin position="1376"/>
        <end position="1392"/>
    </location>
</feature>
<feature type="transmembrane region" description="Helical" evidence="2">
    <location>
        <begin position="1468"/>
        <end position="1486"/>
    </location>
</feature>
<feature type="transmembrane region" description="Helical" evidence="2">
    <location>
        <begin position="1437"/>
        <end position="1456"/>
    </location>
</feature>
<evidence type="ECO:0000256" key="1">
    <source>
        <dbReference type="SAM" id="MobiDB-lite"/>
    </source>
</evidence>
<protein>
    <submittedName>
        <fullName evidence="4">Membrane-associated protein, putative</fullName>
    </submittedName>
</protein>
<keyword evidence="3" id="KW-0732">Signal</keyword>
<reference evidence="5" key="1">
    <citation type="submission" date="2015-09" db="EMBL/GenBank/DDBJ databases">
        <authorList>
            <consortium name="Pathogen Informatics"/>
        </authorList>
    </citation>
    <scope>NUCLEOTIDE SEQUENCE [LARGE SCALE GENOMIC DNA]</scope>
    <source>
        <strain evidence="5">Lake Konstanz</strain>
    </source>
</reference>
<accession>A0A0S4JMK7</accession>
<keyword evidence="2" id="KW-0812">Transmembrane</keyword>
<dbReference type="Proteomes" id="UP000051952">
    <property type="component" value="Unassembled WGS sequence"/>
</dbReference>
<dbReference type="EMBL" id="CYKH01001918">
    <property type="protein sequence ID" value="CUG91398.1"/>
    <property type="molecule type" value="Genomic_DNA"/>
</dbReference>
<keyword evidence="2" id="KW-1133">Transmembrane helix</keyword>
<gene>
    <name evidence="4" type="ORF">BSAL_31865</name>
</gene>
<feature type="chain" id="PRO_5006622631" evidence="3">
    <location>
        <begin position="37"/>
        <end position="1821"/>
    </location>
</feature>
<proteinExistence type="predicted"/>
<feature type="region of interest" description="Disordered" evidence="1">
    <location>
        <begin position="1741"/>
        <end position="1762"/>
    </location>
</feature>
<feature type="region of interest" description="Disordered" evidence="1">
    <location>
        <begin position="1359"/>
        <end position="1398"/>
    </location>
</feature>
<evidence type="ECO:0000313" key="5">
    <source>
        <dbReference type="Proteomes" id="UP000051952"/>
    </source>
</evidence>
<dbReference type="VEuPathDB" id="TriTrypDB:BSAL_31865"/>
<keyword evidence="5" id="KW-1185">Reference proteome</keyword>
<evidence type="ECO:0000256" key="2">
    <source>
        <dbReference type="SAM" id="Phobius"/>
    </source>
</evidence>
<feature type="transmembrane region" description="Helical" evidence="2">
    <location>
        <begin position="1634"/>
        <end position="1653"/>
    </location>
</feature>
<name>A0A0S4JMK7_BODSA</name>
<organism evidence="4 5">
    <name type="scientific">Bodo saltans</name>
    <name type="common">Flagellated protozoan</name>
    <dbReference type="NCBI Taxonomy" id="75058"/>
    <lineage>
        <taxon>Eukaryota</taxon>
        <taxon>Discoba</taxon>
        <taxon>Euglenozoa</taxon>
        <taxon>Kinetoplastea</taxon>
        <taxon>Metakinetoplastina</taxon>
        <taxon>Eubodonida</taxon>
        <taxon>Bodonidae</taxon>
        <taxon>Bodo</taxon>
    </lineage>
</organism>